<dbReference type="EMBL" id="LGEM01000128">
    <property type="protein sequence ID" value="KUP95378.1"/>
    <property type="molecule type" value="Genomic_DNA"/>
</dbReference>
<dbReference type="GO" id="GO:0032259">
    <property type="term" value="P:methylation"/>
    <property type="evidence" value="ECO:0007669"/>
    <property type="project" value="UniProtKB-KW"/>
</dbReference>
<dbReference type="InterPro" id="IPR006764">
    <property type="entry name" value="SAM_dep_MeTrfase_SAV2177_type"/>
</dbReference>
<dbReference type="GO" id="GO:0008168">
    <property type="term" value="F:methyltransferase activity"/>
    <property type="evidence" value="ECO:0007669"/>
    <property type="project" value="UniProtKB-KW"/>
</dbReference>
<dbReference type="Pfam" id="PF04672">
    <property type="entry name" value="Methyltransf_19"/>
    <property type="match status" value="1"/>
</dbReference>
<dbReference type="SUPFAM" id="SSF53335">
    <property type="entry name" value="S-adenosyl-L-methionine-dependent methyltransferases"/>
    <property type="match status" value="1"/>
</dbReference>
<dbReference type="AlphaFoldDB" id="A0A147KDN5"/>
<comment type="caution">
    <text evidence="1">The sequence shown here is derived from an EMBL/GenBank/DDBJ whole genome shotgun (WGS) entry which is preliminary data.</text>
</comment>
<keyword evidence="1" id="KW-0808">Transferase</keyword>
<name>A0A147KDN5_THECS</name>
<reference evidence="2" key="1">
    <citation type="journal article" date="2017" name="Acta Aliment.">
        <title>Plant polysaccharide degrading enzyme system of Thermpbifida cellulosilytica TB100 revealed by de novo genome project data.</title>
        <authorList>
            <person name="Toth A."/>
            <person name="Baka E."/>
            <person name="Luzics S."/>
            <person name="Bata-Vidacs I."/>
            <person name="Nagy I."/>
            <person name="Balint B."/>
            <person name="Herceg R."/>
            <person name="Olasz F."/>
            <person name="Wilk T."/>
            <person name="Nagy T."/>
            <person name="Kriszt B."/>
            <person name="Nagy I."/>
            <person name="Kukolya J."/>
        </authorList>
    </citation>
    <scope>NUCLEOTIDE SEQUENCE [LARGE SCALE GENOMIC DNA]</scope>
    <source>
        <strain evidence="2">TB100</strain>
    </source>
</reference>
<keyword evidence="2" id="KW-1185">Reference proteome</keyword>
<dbReference type="PATRIC" id="fig|665004.4.peg.3963"/>
<evidence type="ECO:0000313" key="1">
    <source>
        <dbReference type="EMBL" id="KUP95378.1"/>
    </source>
</evidence>
<protein>
    <submittedName>
        <fullName evidence="1">SAM-dependent methyltransferase</fullName>
    </submittedName>
</protein>
<accession>A0A147KDN5</accession>
<sequence length="272" mass="30171">MKTTFPAPRELPEGIDPNVPSIARAYDYSLGGKDNFPVDRALVDQMEARYPGVKEVSIQNRRTLVRLARHMAEQGITQFIDLGSGLPTAQNTHQVVQQVNPDCRVVYIDNDPVVLAHGRALLAENENTAVTTADFLRPDEVLDTPEVKRLIDLDQPVGLMLIAILHHIPDEADPAGLVRRYVDALPAGSMVAITSWAYTGLQVQKEITDMAREALGVGYARSREEIRAFFGDLELVEPGLVFHALWRPDTPVDPDNLNPYQQFMLAGLGVKR</sequence>
<dbReference type="OrthoDB" id="3216820at2"/>
<dbReference type="STRING" id="665004.AC529_17905"/>
<organism evidence="1 2">
    <name type="scientific">Thermobifida cellulosilytica TB100</name>
    <dbReference type="NCBI Taxonomy" id="665004"/>
    <lineage>
        <taxon>Bacteria</taxon>
        <taxon>Bacillati</taxon>
        <taxon>Actinomycetota</taxon>
        <taxon>Actinomycetes</taxon>
        <taxon>Streptosporangiales</taxon>
        <taxon>Nocardiopsidaceae</taxon>
        <taxon>Thermobifida</taxon>
    </lineage>
</organism>
<dbReference type="Proteomes" id="UP000074382">
    <property type="component" value="Unassembled WGS sequence"/>
</dbReference>
<proteinExistence type="predicted"/>
<evidence type="ECO:0000313" key="2">
    <source>
        <dbReference type="Proteomes" id="UP000074382"/>
    </source>
</evidence>
<dbReference type="PIRSF" id="PIRSF017393">
    <property type="entry name" value="MTase_SAV2177"/>
    <property type="match status" value="1"/>
</dbReference>
<dbReference type="InterPro" id="IPR029063">
    <property type="entry name" value="SAM-dependent_MTases_sf"/>
</dbReference>
<dbReference type="Gene3D" id="3.40.50.150">
    <property type="entry name" value="Vaccinia Virus protein VP39"/>
    <property type="match status" value="1"/>
</dbReference>
<keyword evidence="1" id="KW-0489">Methyltransferase</keyword>
<gene>
    <name evidence="1" type="ORF">AC529_17905</name>
</gene>